<dbReference type="EMBL" id="MHLX01000023">
    <property type="protein sequence ID" value="OGZ18882.1"/>
    <property type="molecule type" value="Genomic_DNA"/>
</dbReference>
<dbReference type="AlphaFoldDB" id="A0A1G2DZP5"/>
<reference evidence="1 2" key="1">
    <citation type="journal article" date="2016" name="Nat. Commun.">
        <title>Thousands of microbial genomes shed light on interconnected biogeochemical processes in an aquifer system.</title>
        <authorList>
            <person name="Anantharaman K."/>
            <person name="Brown C.T."/>
            <person name="Hug L.A."/>
            <person name="Sharon I."/>
            <person name="Castelle C.J."/>
            <person name="Probst A.J."/>
            <person name="Thomas B.C."/>
            <person name="Singh A."/>
            <person name="Wilkins M.J."/>
            <person name="Karaoz U."/>
            <person name="Brodie E.L."/>
            <person name="Williams K.H."/>
            <person name="Hubbard S.S."/>
            <person name="Banfield J.F."/>
        </authorList>
    </citation>
    <scope>NUCLEOTIDE SEQUENCE [LARGE SCALE GENOMIC DNA]</scope>
</reference>
<gene>
    <name evidence="1" type="ORF">A2Z68_00515</name>
</gene>
<evidence type="ECO:0000313" key="1">
    <source>
        <dbReference type="EMBL" id="OGZ18882.1"/>
    </source>
</evidence>
<protein>
    <submittedName>
        <fullName evidence="1">Uncharacterized protein</fullName>
    </submittedName>
</protein>
<evidence type="ECO:0000313" key="2">
    <source>
        <dbReference type="Proteomes" id="UP000176662"/>
    </source>
</evidence>
<comment type="caution">
    <text evidence="1">The sequence shown here is derived from an EMBL/GenBank/DDBJ whole genome shotgun (WGS) entry which is preliminary data.</text>
</comment>
<name>A0A1G2DZP5_9BACT</name>
<accession>A0A1G2DZP5</accession>
<proteinExistence type="predicted"/>
<sequence>MNDILSKIKFFFKKPKTVIIVGQRRKKAKEMILRVLGQHFKVGQDVFVFETEEKDINKLSFYIKHSKMPILVEDEKIKAINETLKFGFDEKNDVFASDIKLNGGINFKVNYKGSFVPFWIASFAEMSLEDNKKQIYPILAAVCVGTVFGLNLVKIYQLLE</sequence>
<dbReference type="Proteomes" id="UP000176662">
    <property type="component" value="Unassembled WGS sequence"/>
</dbReference>
<organism evidence="1 2">
    <name type="scientific">Candidatus Nealsonbacteria bacterium RBG_13_38_11</name>
    <dbReference type="NCBI Taxonomy" id="1801662"/>
    <lineage>
        <taxon>Bacteria</taxon>
        <taxon>Candidatus Nealsoniibacteriota</taxon>
    </lineage>
</organism>